<dbReference type="InterPro" id="IPR000462">
    <property type="entry name" value="CDP-OH_P_trans"/>
</dbReference>
<evidence type="ECO:0000256" key="5">
    <source>
        <dbReference type="ARBA" id="ARBA00022692"/>
    </source>
</evidence>
<evidence type="ECO:0000313" key="14">
    <source>
        <dbReference type="EMBL" id="MFC0581519.1"/>
    </source>
</evidence>
<evidence type="ECO:0000256" key="6">
    <source>
        <dbReference type="ARBA" id="ARBA00022989"/>
    </source>
</evidence>
<dbReference type="PANTHER" id="PTHR14269:SF11">
    <property type="entry name" value="CDP-DIACYLGLYCEROL--GLYCEROL-3-PHOSPHATE 3-PHOSPHATIDYLTRANSFERASE"/>
    <property type="match status" value="1"/>
</dbReference>
<dbReference type="Gene3D" id="1.20.120.1760">
    <property type="match status" value="1"/>
</dbReference>
<keyword evidence="10" id="KW-1208">Phospholipid metabolism</keyword>
<evidence type="ECO:0000256" key="8">
    <source>
        <dbReference type="ARBA" id="ARBA00023136"/>
    </source>
</evidence>
<evidence type="ECO:0000256" key="1">
    <source>
        <dbReference type="ARBA" id="ARBA00004141"/>
    </source>
</evidence>
<accession>A0ABV6P8R1</accession>
<evidence type="ECO:0000256" key="12">
    <source>
        <dbReference type="SAM" id="MobiDB-lite"/>
    </source>
</evidence>
<feature type="transmembrane region" description="Helical" evidence="13">
    <location>
        <begin position="21"/>
        <end position="42"/>
    </location>
</feature>
<keyword evidence="3" id="KW-0444">Lipid biosynthesis</keyword>
<dbReference type="Proteomes" id="UP001589862">
    <property type="component" value="Unassembled WGS sequence"/>
</dbReference>
<dbReference type="EMBL" id="JBHLUB010000004">
    <property type="protein sequence ID" value="MFC0581519.1"/>
    <property type="molecule type" value="Genomic_DNA"/>
</dbReference>
<evidence type="ECO:0000256" key="13">
    <source>
        <dbReference type="SAM" id="Phobius"/>
    </source>
</evidence>
<dbReference type="InterPro" id="IPR043130">
    <property type="entry name" value="CDP-OH_PTrfase_TM_dom"/>
</dbReference>
<evidence type="ECO:0000256" key="11">
    <source>
        <dbReference type="RuleBase" id="RU003750"/>
    </source>
</evidence>
<keyword evidence="7" id="KW-0443">Lipid metabolism</keyword>
<keyword evidence="8 13" id="KW-0472">Membrane</keyword>
<sequence>MIRLIGAGTRDDVEYVVTDRIFTVPNIVTILRFLLVPVFVYFTVTAQYLAAFITLTVLSTTDWVDGYLARRLNQISTVGKWLDPLADRLSLMITSATLVIVGIIPMWLILAIVIPDIVLIINSWRLFRGSPELEVTNAGKIRTAALLVGTPLLLLTRVPEVPDQPWTTIAVLIVLLGAIGHVLVSIHYLILAYRKAARLRAAGLDPRQRSTWSNHPKHQDPDTPDSPTHNGEVQGREDRGQ</sequence>
<evidence type="ECO:0000256" key="4">
    <source>
        <dbReference type="ARBA" id="ARBA00022679"/>
    </source>
</evidence>
<evidence type="ECO:0000313" key="15">
    <source>
        <dbReference type="Proteomes" id="UP001589862"/>
    </source>
</evidence>
<comment type="subcellular location">
    <subcellularLocation>
        <location evidence="1">Membrane</location>
        <topology evidence="1">Multi-pass membrane protein</topology>
    </subcellularLocation>
</comment>
<organism evidence="14 15">
    <name type="scientific">Micrococcoides hystricis</name>
    <dbReference type="NCBI Taxonomy" id="1572761"/>
    <lineage>
        <taxon>Bacteria</taxon>
        <taxon>Bacillati</taxon>
        <taxon>Actinomycetota</taxon>
        <taxon>Actinomycetes</taxon>
        <taxon>Micrococcales</taxon>
        <taxon>Micrococcaceae</taxon>
        <taxon>Micrococcoides</taxon>
    </lineage>
</organism>
<evidence type="ECO:0000256" key="9">
    <source>
        <dbReference type="ARBA" id="ARBA00023209"/>
    </source>
</evidence>
<feature type="transmembrane region" description="Helical" evidence="13">
    <location>
        <begin position="169"/>
        <end position="191"/>
    </location>
</feature>
<keyword evidence="15" id="KW-1185">Reference proteome</keyword>
<dbReference type="Pfam" id="PF01066">
    <property type="entry name" value="CDP-OH_P_transf"/>
    <property type="match status" value="1"/>
</dbReference>
<dbReference type="InterPro" id="IPR048254">
    <property type="entry name" value="CDP_ALCOHOL_P_TRANSF_CS"/>
</dbReference>
<comment type="similarity">
    <text evidence="2 11">Belongs to the CDP-alcohol phosphatidyltransferase class-I family.</text>
</comment>
<keyword evidence="9" id="KW-0594">Phospholipid biosynthesis</keyword>
<dbReference type="InterPro" id="IPR050324">
    <property type="entry name" value="CDP-alcohol_PTase-I"/>
</dbReference>
<protein>
    <submittedName>
        <fullName evidence="14">CDP-alcohol phosphatidyltransferase family protein</fullName>
        <ecNumber evidence="14">2.7.8.-</ecNumber>
    </submittedName>
</protein>
<feature type="transmembrane region" description="Helical" evidence="13">
    <location>
        <begin position="48"/>
        <end position="68"/>
    </location>
</feature>
<dbReference type="EC" id="2.7.8.-" evidence="14"/>
<evidence type="ECO:0000256" key="3">
    <source>
        <dbReference type="ARBA" id="ARBA00022516"/>
    </source>
</evidence>
<reference evidence="14 15" key="1">
    <citation type="submission" date="2024-09" db="EMBL/GenBank/DDBJ databases">
        <authorList>
            <person name="Sun Q."/>
            <person name="Mori K."/>
        </authorList>
    </citation>
    <scope>NUCLEOTIDE SEQUENCE [LARGE SCALE GENOMIC DNA]</scope>
    <source>
        <strain evidence="14 15">NCAIM B.02604</strain>
    </source>
</reference>
<comment type="caution">
    <text evidence="14">The sequence shown here is derived from an EMBL/GenBank/DDBJ whole genome shotgun (WGS) entry which is preliminary data.</text>
</comment>
<feature type="transmembrane region" description="Helical" evidence="13">
    <location>
        <begin position="89"/>
        <end position="114"/>
    </location>
</feature>
<dbReference type="GO" id="GO:0016740">
    <property type="term" value="F:transferase activity"/>
    <property type="evidence" value="ECO:0007669"/>
    <property type="project" value="UniProtKB-KW"/>
</dbReference>
<dbReference type="PANTHER" id="PTHR14269">
    <property type="entry name" value="CDP-DIACYLGLYCEROL--GLYCEROL-3-PHOSPHATE 3-PHOSPHATIDYLTRANSFERASE-RELATED"/>
    <property type="match status" value="1"/>
</dbReference>
<gene>
    <name evidence="14" type="ORF">ACFFFR_03815</name>
</gene>
<evidence type="ECO:0000256" key="10">
    <source>
        <dbReference type="ARBA" id="ARBA00023264"/>
    </source>
</evidence>
<feature type="region of interest" description="Disordered" evidence="12">
    <location>
        <begin position="207"/>
        <end position="241"/>
    </location>
</feature>
<name>A0ABV6P8R1_9MICC</name>
<dbReference type="RefSeq" id="WP_377458202.1">
    <property type="nucleotide sequence ID" value="NZ_JBHLUB010000004.1"/>
</dbReference>
<evidence type="ECO:0000256" key="2">
    <source>
        <dbReference type="ARBA" id="ARBA00010441"/>
    </source>
</evidence>
<keyword evidence="6 13" id="KW-1133">Transmembrane helix</keyword>
<keyword evidence="4 11" id="KW-0808">Transferase</keyword>
<proteinExistence type="inferred from homology"/>
<keyword evidence="5 13" id="KW-0812">Transmembrane</keyword>
<dbReference type="PROSITE" id="PS00379">
    <property type="entry name" value="CDP_ALCOHOL_P_TRANSF"/>
    <property type="match status" value="1"/>
</dbReference>
<evidence type="ECO:0000256" key="7">
    <source>
        <dbReference type="ARBA" id="ARBA00023098"/>
    </source>
</evidence>